<evidence type="ECO:0008006" key="3">
    <source>
        <dbReference type="Google" id="ProtNLM"/>
    </source>
</evidence>
<proteinExistence type="predicted"/>
<organism evidence="1 2">
    <name type="scientific">Natranaerobius thermophilus (strain ATCC BAA-1301 / DSM 18059 / JW/NM-WN-LF)</name>
    <dbReference type="NCBI Taxonomy" id="457570"/>
    <lineage>
        <taxon>Bacteria</taxon>
        <taxon>Bacillati</taxon>
        <taxon>Bacillota</taxon>
        <taxon>Clostridia</taxon>
        <taxon>Natranaerobiales</taxon>
        <taxon>Natranaerobiaceae</taxon>
        <taxon>Natranaerobius</taxon>
    </lineage>
</organism>
<accession>B2A0G3</accession>
<dbReference type="EMBL" id="CP001034">
    <property type="protein sequence ID" value="ACB84524.1"/>
    <property type="molecule type" value="Genomic_DNA"/>
</dbReference>
<gene>
    <name evidence="1" type="ordered locus">Nther_0939</name>
</gene>
<evidence type="ECO:0000313" key="2">
    <source>
        <dbReference type="Proteomes" id="UP000001683"/>
    </source>
</evidence>
<name>B2A0G3_NATTJ</name>
<dbReference type="RefSeq" id="WP_012447402.1">
    <property type="nucleotide sequence ID" value="NC_010718.1"/>
</dbReference>
<dbReference type="InParanoid" id="B2A0G3"/>
<reference evidence="1 2" key="2">
    <citation type="journal article" date="2011" name="J. Bacteriol.">
        <title>Complete genome sequence of the anaerobic, halophilic alkalithermophile Natranaerobius thermophilus JW/NM-WN-LF.</title>
        <authorList>
            <person name="Zhao B."/>
            <person name="Mesbah N.M."/>
            <person name="Dalin E."/>
            <person name="Goodwin L."/>
            <person name="Nolan M."/>
            <person name="Pitluck S."/>
            <person name="Chertkov O."/>
            <person name="Brettin T.S."/>
            <person name="Han J."/>
            <person name="Larimer F.W."/>
            <person name="Land M.L."/>
            <person name="Hauser L."/>
            <person name="Kyrpides N."/>
            <person name="Wiegel J."/>
        </authorList>
    </citation>
    <scope>NUCLEOTIDE SEQUENCE [LARGE SCALE GENOMIC DNA]</scope>
    <source>
        <strain evidence="2">ATCC BAA-1301 / DSM 18059 / JW/NM-WN-LF</strain>
    </source>
</reference>
<protein>
    <recommendedName>
        <fullName evidence="3">Alpha-ribazole kinase</fullName>
    </recommendedName>
</protein>
<dbReference type="Proteomes" id="UP000001683">
    <property type="component" value="Chromosome"/>
</dbReference>
<evidence type="ECO:0000313" key="1">
    <source>
        <dbReference type="EMBL" id="ACB84524.1"/>
    </source>
</evidence>
<dbReference type="eggNOG" id="COG0611">
    <property type="taxonomic scope" value="Bacteria"/>
</dbReference>
<reference evidence="1 2" key="1">
    <citation type="submission" date="2008-04" db="EMBL/GenBank/DDBJ databases">
        <title>Complete sequence of chromosome of Natranaerobius thermophilus JW/NM-WN-LF.</title>
        <authorList>
            <consortium name="US DOE Joint Genome Institute"/>
            <person name="Copeland A."/>
            <person name="Lucas S."/>
            <person name="Lapidus A."/>
            <person name="Glavina del Rio T."/>
            <person name="Dalin E."/>
            <person name="Tice H."/>
            <person name="Bruce D."/>
            <person name="Goodwin L."/>
            <person name="Pitluck S."/>
            <person name="Chertkov O."/>
            <person name="Brettin T."/>
            <person name="Detter J.C."/>
            <person name="Han C."/>
            <person name="Kuske C.R."/>
            <person name="Schmutz J."/>
            <person name="Larimer F."/>
            <person name="Land M."/>
            <person name="Hauser L."/>
            <person name="Kyrpides N."/>
            <person name="Lykidis A."/>
            <person name="Mesbah N.M."/>
            <person name="Wiegel J."/>
        </authorList>
    </citation>
    <scope>NUCLEOTIDE SEQUENCE [LARGE SCALE GENOMIC DNA]</scope>
    <source>
        <strain evidence="2">ATCC BAA-1301 / DSM 18059 / JW/NM-WN-LF</strain>
    </source>
</reference>
<dbReference type="OrthoDB" id="9805740at2"/>
<sequence length="251" mass="27130">MIFQLDDVKMIKMSKNEYLAVACDSLGGIGEKSLDKVKVPCEWVGRVLTRVAVMELLALRIDPFLVINTLANEMVPTGEQIISGIKEELDTVEIDPEISLTGSCETNIVTDQTGAGVTVLGKSPEFPGWGYSYPGIALYMIGTPKVGAEVDLNDPEIMDLQTMKELSEINGVLEILPVGSQGLLKESNTLANRSELRLQLNNAIKTDEGLLTKSAGPSTCVIFTADHDGADQAQKLAQVSGKKMTQLGRLY</sequence>
<dbReference type="STRING" id="457570.Nther_0939"/>
<dbReference type="AlphaFoldDB" id="B2A0G3"/>
<keyword evidence="2" id="KW-1185">Reference proteome</keyword>
<dbReference type="HOGENOM" id="CLU_076350_0_0_9"/>
<dbReference type="KEGG" id="nth:Nther_0939"/>